<evidence type="ECO:0000256" key="7">
    <source>
        <dbReference type="SAM" id="MobiDB-lite"/>
    </source>
</evidence>
<dbReference type="AlphaFoldDB" id="A1A1Z0"/>
<evidence type="ECO:0000256" key="1">
    <source>
        <dbReference type="ARBA" id="ARBA00009104"/>
    </source>
</evidence>
<reference evidence="9 10" key="1">
    <citation type="submission" date="2006-12" db="EMBL/GenBank/DDBJ databases">
        <title>Bifidobacterium adolescentis complete genome sequence.</title>
        <authorList>
            <person name="Suzuki T."/>
            <person name="Tsuda Y."/>
            <person name="Kanou N."/>
            <person name="Inoue T."/>
            <person name="Kumazaki K."/>
            <person name="Nagano S."/>
            <person name="Hirai S."/>
            <person name="Tanaka K."/>
            <person name="Watanabe K."/>
        </authorList>
    </citation>
    <scope>NUCLEOTIDE SEQUENCE [LARGE SCALE GENOMIC DNA]</scope>
    <source>
        <strain evidence="10">ATCC 15703 / DSM 20083 / NCTC 11814 / E194a</strain>
    </source>
</reference>
<keyword evidence="4" id="KW-0067">ATP-binding</keyword>
<gene>
    <name evidence="9" type="ordered locus">BAD_0942</name>
</gene>
<protein>
    <recommendedName>
        <fullName evidence="5">UDP-N-acetylglucosamine kinase</fullName>
        <ecNumber evidence="2">2.7.1.176</ecNumber>
    </recommendedName>
    <alternativeName>
        <fullName evidence="5">UDP-N-acetylglucosamine kinase</fullName>
    </alternativeName>
</protein>
<dbReference type="KEGG" id="bad:BAD_0942"/>
<keyword evidence="10" id="KW-1185">Reference proteome</keyword>
<proteinExistence type="inferred from homology"/>
<evidence type="ECO:0000256" key="2">
    <source>
        <dbReference type="ARBA" id="ARBA00011963"/>
    </source>
</evidence>
<evidence type="ECO:0000256" key="5">
    <source>
        <dbReference type="ARBA" id="ARBA00032897"/>
    </source>
</evidence>
<feature type="region of interest" description="Disordered" evidence="7">
    <location>
        <begin position="1"/>
        <end position="35"/>
    </location>
</feature>
<evidence type="ECO:0000259" key="8">
    <source>
        <dbReference type="Pfam" id="PF06414"/>
    </source>
</evidence>
<accession>A1A1Z0</accession>
<sequence>MPCGYASRDRAPSTGKSSGTHGGRHGRRHRKKTNQTVYLFQPGLLPRGRSRRLASHAGGRLAPFHVPVQFMLDAGRLAYGAALAVPPVLSRLAMLERYYRDRSVGLPARWTPAEAHDNAVANLPATVRAVAASLLVDRLTVIDRDGGVLYDGADPDMFAGQWERGFHRPLSAVETADARMRLARIGSLRSVPGVGTALSDPVVASIRRSLDDLA</sequence>
<evidence type="ECO:0000256" key="4">
    <source>
        <dbReference type="ARBA" id="ARBA00022840"/>
    </source>
</evidence>
<dbReference type="InterPro" id="IPR027417">
    <property type="entry name" value="P-loop_NTPase"/>
</dbReference>
<evidence type="ECO:0000313" key="9">
    <source>
        <dbReference type="EMBL" id="BAF39723.1"/>
    </source>
</evidence>
<keyword evidence="3" id="KW-0547">Nucleotide-binding</keyword>
<dbReference type="EC" id="2.7.1.176" evidence="2"/>
<dbReference type="Proteomes" id="UP000008702">
    <property type="component" value="Chromosome"/>
</dbReference>
<name>A1A1Z0_BIFAA</name>
<dbReference type="GO" id="GO:0005524">
    <property type="term" value="F:ATP binding"/>
    <property type="evidence" value="ECO:0007669"/>
    <property type="project" value="UniProtKB-KW"/>
</dbReference>
<dbReference type="GO" id="GO:0016301">
    <property type="term" value="F:kinase activity"/>
    <property type="evidence" value="ECO:0007669"/>
    <property type="project" value="InterPro"/>
</dbReference>
<dbReference type="HOGENOM" id="CLU_1286692_0_0_11"/>
<dbReference type="Pfam" id="PF06414">
    <property type="entry name" value="Zeta_toxin"/>
    <property type="match status" value="1"/>
</dbReference>
<organism evidence="9 10">
    <name type="scientific">Bifidobacterium adolescentis (strain ATCC 15703 / DSM 20083 / NCTC 11814 / E194a)</name>
    <dbReference type="NCBI Taxonomy" id="367928"/>
    <lineage>
        <taxon>Bacteria</taxon>
        <taxon>Bacillati</taxon>
        <taxon>Actinomycetota</taxon>
        <taxon>Actinomycetes</taxon>
        <taxon>Bifidobacteriales</taxon>
        <taxon>Bifidobacteriaceae</taxon>
        <taxon>Bifidobacterium</taxon>
    </lineage>
</organism>
<feature type="compositionally biased region" description="Basic residues" evidence="7">
    <location>
        <begin position="22"/>
        <end position="33"/>
    </location>
</feature>
<evidence type="ECO:0000256" key="3">
    <source>
        <dbReference type="ARBA" id="ARBA00022741"/>
    </source>
</evidence>
<comment type="similarity">
    <text evidence="1">Belongs to the zeta toxin family.</text>
</comment>
<evidence type="ECO:0000313" key="10">
    <source>
        <dbReference type="Proteomes" id="UP000008702"/>
    </source>
</evidence>
<feature type="domain" description="Zeta toxin" evidence="8">
    <location>
        <begin position="81"/>
        <end position="152"/>
    </location>
</feature>
<dbReference type="Gene3D" id="3.40.50.300">
    <property type="entry name" value="P-loop containing nucleotide triphosphate hydrolases"/>
    <property type="match status" value="1"/>
</dbReference>
<dbReference type="EMBL" id="AP009256">
    <property type="protein sequence ID" value="BAF39723.1"/>
    <property type="molecule type" value="Genomic_DNA"/>
</dbReference>
<evidence type="ECO:0000256" key="6">
    <source>
        <dbReference type="ARBA" id="ARBA00048178"/>
    </source>
</evidence>
<comment type="catalytic activity">
    <reaction evidence="6">
        <text>UDP-N-acetyl-alpha-D-glucosamine + ATP = UDP-N-acetyl-alpha-D-glucosamine 3'-phosphate + ADP + H(+)</text>
        <dbReference type="Rhea" id="RHEA:32671"/>
        <dbReference type="ChEBI" id="CHEBI:15378"/>
        <dbReference type="ChEBI" id="CHEBI:30616"/>
        <dbReference type="ChEBI" id="CHEBI:57705"/>
        <dbReference type="ChEBI" id="CHEBI:64353"/>
        <dbReference type="ChEBI" id="CHEBI:456216"/>
        <dbReference type="EC" id="2.7.1.176"/>
    </reaction>
</comment>
<dbReference type="InterPro" id="IPR010488">
    <property type="entry name" value="Zeta_toxin_domain"/>
</dbReference>